<proteinExistence type="predicted"/>
<evidence type="ECO:0000313" key="3">
    <source>
        <dbReference type="Proteomes" id="UP000828390"/>
    </source>
</evidence>
<name>A0A9D4JZY4_DREPO</name>
<sequence length="157" mass="17807">MMQLLGSYNIFGLHEEENRVFSIASKDFPTNDNTNYLLTCESRGRTLLKEFAETRLKEQNVKCYAPIQKLQSKTCAYLDKEAVGEKHKVTQIFKAYRKLMQSLFNAANSGRAVETASLLDHELSDVPLSIAKASGKMHESHTYFLQVLTKDNDIVTP</sequence>
<evidence type="ECO:0000259" key="1">
    <source>
        <dbReference type="PROSITE" id="PS50132"/>
    </source>
</evidence>
<reference evidence="2" key="1">
    <citation type="journal article" date="2019" name="bioRxiv">
        <title>The Genome of the Zebra Mussel, Dreissena polymorpha: A Resource for Invasive Species Research.</title>
        <authorList>
            <person name="McCartney M.A."/>
            <person name="Auch B."/>
            <person name="Kono T."/>
            <person name="Mallez S."/>
            <person name="Zhang Y."/>
            <person name="Obille A."/>
            <person name="Becker A."/>
            <person name="Abrahante J.E."/>
            <person name="Garbe J."/>
            <person name="Badalamenti J.P."/>
            <person name="Herman A."/>
            <person name="Mangelson H."/>
            <person name="Liachko I."/>
            <person name="Sullivan S."/>
            <person name="Sone E.D."/>
            <person name="Koren S."/>
            <person name="Silverstein K.A.T."/>
            <person name="Beckman K.B."/>
            <person name="Gohl D.M."/>
        </authorList>
    </citation>
    <scope>NUCLEOTIDE SEQUENCE</scope>
    <source>
        <strain evidence="2">Duluth1</strain>
        <tissue evidence="2">Whole animal</tissue>
    </source>
</reference>
<dbReference type="EMBL" id="JAIWYP010000005">
    <property type="protein sequence ID" value="KAH3826353.1"/>
    <property type="molecule type" value="Genomic_DNA"/>
</dbReference>
<accession>A0A9D4JZY4</accession>
<protein>
    <recommendedName>
        <fullName evidence="1">RGS domain-containing protein</fullName>
    </recommendedName>
</protein>
<keyword evidence="3" id="KW-1185">Reference proteome</keyword>
<gene>
    <name evidence="2" type="ORF">DPMN_128254</name>
</gene>
<comment type="caution">
    <text evidence="2">The sequence shown here is derived from an EMBL/GenBank/DDBJ whole genome shotgun (WGS) entry which is preliminary data.</text>
</comment>
<evidence type="ECO:0000313" key="2">
    <source>
        <dbReference type="EMBL" id="KAH3826353.1"/>
    </source>
</evidence>
<feature type="domain" description="RGS" evidence="1">
    <location>
        <begin position="44"/>
        <end position="96"/>
    </location>
</feature>
<reference evidence="2" key="2">
    <citation type="submission" date="2020-11" db="EMBL/GenBank/DDBJ databases">
        <authorList>
            <person name="McCartney M.A."/>
            <person name="Auch B."/>
            <person name="Kono T."/>
            <person name="Mallez S."/>
            <person name="Becker A."/>
            <person name="Gohl D.M."/>
            <person name="Silverstein K.A.T."/>
            <person name="Koren S."/>
            <person name="Bechman K.B."/>
            <person name="Herman A."/>
            <person name="Abrahante J.E."/>
            <person name="Garbe J."/>
        </authorList>
    </citation>
    <scope>NUCLEOTIDE SEQUENCE</scope>
    <source>
        <strain evidence="2">Duluth1</strain>
        <tissue evidence="2">Whole animal</tissue>
    </source>
</reference>
<dbReference type="AlphaFoldDB" id="A0A9D4JZY4"/>
<dbReference type="InterPro" id="IPR016137">
    <property type="entry name" value="RGS"/>
</dbReference>
<organism evidence="2 3">
    <name type="scientific">Dreissena polymorpha</name>
    <name type="common">Zebra mussel</name>
    <name type="synonym">Mytilus polymorpha</name>
    <dbReference type="NCBI Taxonomy" id="45954"/>
    <lineage>
        <taxon>Eukaryota</taxon>
        <taxon>Metazoa</taxon>
        <taxon>Spiralia</taxon>
        <taxon>Lophotrochozoa</taxon>
        <taxon>Mollusca</taxon>
        <taxon>Bivalvia</taxon>
        <taxon>Autobranchia</taxon>
        <taxon>Heteroconchia</taxon>
        <taxon>Euheterodonta</taxon>
        <taxon>Imparidentia</taxon>
        <taxon>Neoheterodontei</taxon>
        <taxon>Myida</taxon>
        <taxon>Dreissenoidea</taxon>
        <taxon>Dreissenidae</taxon>
        <taxon>Dreissena</taxon>
    </lineage>
</organism>
<dbReference type="PROSITE" id="PS50132">
    <property type="entry name" value="RGS"/>
    <property type="match status" value="1"/>
</dbReference>
<dbReference type="Proteomes" id="UP000828390">
    <property type="component" value="Unassembled WGS sequence"/>
</dbReference>